<dbReference type="AlphaFoldDB" id="A0A7G6SZB2"/>
<evidence type="ECO:0000313" key="2">
    <source>
        <dbReference type="EMBL" id="QND59844.1"/>
    </source>
</evidence>
<name>A0A7G6SZB2_9HYPH</name>
<proteinExistence type="predicted"/>
<dbReference type="Gene3D" id="3.40.50.300">
    <property type="entry name" value="P-loop containing nucleotide triphosphate hydrolases"/>
    <property type="match status" value="1"/>
</dbReference>
<dbReference type="InterPro" id="IPR027417">
    <property type="entry name" value="P-loop_NTPase"/>
</dbReference>
<feature type="compositionally biased region" description="Acidic residues" evidence="1">
    <location>
        <begin position="449"/>
        <end position="463"/>
    </location>
</feature>
<feature type="region of interest" description="Disordered" evidence="1">
    <location>
        <begin position="425"/>
        <end position="472"/>
    </location>
</feature>
<evidence type="ECO:0000313" key="3">
    <source>
        <dbReference type="Proteomes" id="UP000515465"/>
    </source>
</evidence>
<organism evidence="2 3">
    <name type="scientific">Mesorhizobium huakuii</name>
    <dbReference type="NCBI Taxonomy" id="28104"/>
    <lineage>
        <taxon>Bacteria</taxon>
        <taxon>Pseudomonadati</taxon>
        <taxon>Pseudomonadota</taxon>
        <taxon>Alphaproteobacteria</taxon>
        <taxon>Hyphomicrobiales</taxon>
        <taxon>Phyllobacteriaceae</taxon>
        <taxon>Mesorhizobium</taxon>
    </lineage>
</organism>
<dbReference type="EMBL" id="CP050296">
    <property type="protein sequence ID" value="QND59844.1"/>
    <property type="molecule type" value="Genomic_DNA"/>
</dbReference>
<dbReference type="Pfam" id="PF13481">
    <property type="entry name" value="AAA_25"/>
    <property type="match status" value="1"/>
</dbReference>
<dbReference type="SUPFAM" id="SSF52540">
    <property type="entry name" value="P-loop containing nucleoside triphosphate hydrolases"/>
    <property type="match status" value="1"/>
</dbReference>
<dbReference type="Proteomes" id="UP000515465">
    <property type="component" value="Chromosome"/>
</dbReference>
<reference evidence="3" key="1">
    <citation type="journal article" date="2020" name="Mol. Plant Microbe">
        <title>Rhizobial microsymbionts of the narrowly endemic Oxytropis species growing in Kamchatka are characterized by significant genetic diversity and possess a set of genes that are associated with T3SS and T6SS secretion systems and can affect the development of symbiosis.</title>
        <authorList>
            <person name="Safronova V."/>
            <person name="Guro P."/>
            <person name="Sazanova A."/>
            <person name="Kuznetsova I."/>
            <person name="Belimov A."/>
            <person name="Yakubov V."/>
            <person name="Chirak E."/>
            <person name="Afonin A."/>
            <person name="Gogolev Y."/>
            <person name="Andronov E."/>
            <person name="Tikhonovich I."/>
        </authorList>
    </citation>
    <scope>NUCLEOTIDE SEQUENCE [LARGE SCALE GENOMIC DNA]</scope>
    <source>
        <strain evidence="3">583</strain>
    </source>
</reference>
<gene>
    <name evidence="2" type="ORF">HB778_27270</name>
</gene>
<evidence type="ECO:0000256" key="1">
    <source>
        <dbReference type="SAM" id="MobiDB-lite"/>
    </source>
</evidence>
<dbReference type="RefSeq" id="WP_183458434.1">
    <property type="nucleotide sequence ID" value="NZ_CP050296.1"/>
</dbReference>
<protein>
    <submittedName>
        <fullName evidence="2">AAA family ATPase</fullName>
    </submittedName>
</protein>
<accession>A0A7G6SZB2</accession>
<sequence>MYLERETGTAIIAALCGPAHDHNVAIGMVARDLKAEQSDGLPRSKSAERIRRKRKTIKLDFVPPKAANDNKPKSRFRVTWFDDIANNMPKDDLIKGVLGVGEFTMVSGLPGSGKSVIMTDAACHVASGREWHGRPLKQGLVVYVAAERRALTERRMLAFRKEHRVKDVPLLVLGGMIDLTTNLADAEALAAVIKEAAKACDEQCVWIIIDTLTRTFGPGDQHQSKDMTKFIRSCDRLNEKTGAHVTVIHHTAWSGERGKGAIDLDGAVDLSFMVKKSASGYAFECDGANDSDEGTICHFTMKGIEVGVDDEGEPTFAPVVVPSDGVSAGERLVSSLKGHHARALQVLADACRQTGSPVGEEEWREAFYATDAKAKPGTLKTRFRRAREALTEQGTVFYSEGRYWVRQDGTDGTCTADVPCTDSDLAPDSSGTDGTHPLGCTDVPSDVPLNEEDVSSEIGDDDIPAFLKKGAA</sequence>